<reference evidence="1 2" key="1">
    <citation type="submission" date="2016-01" db="EMBL/GenBank/DDBJ databases">
        <authorList>
            <person name="Oliw E.H."/>
        </authorList>
    </citation>
    <scope>NUCLEOTIDE SEQUENCE [LARGE SCALE GENOMIC DNA]</scope>
    <source>
        <strain evidence="1 2">MDcuke</strain>
    </source>
</reference>
<accession>A0A345CPI6</accession>
<gene>
    <name evidence="1" type="ORF">AV903_03310</name>
</gene>
<proteinExistence type="predicted"/>
<evidence type="ECO:0000313" key="2">
    <source>
        <dbReference type="Proteomes" id="UP000264980"/>
    </source>
</evidence>
<dbReference type="InterPro" id="IPR037099">
    <property type="entry name" value="Fum_R/Succ_DH_flav-like_C_sf"/>
</dbReference>
<sequence>MNITIAFVYQMICWKFVTWFRLPNLSSGAQWPEKESRGLHYIVDYPKTLPQATPTILVP</sequence>
<dbReference type="GO" id="GO:0016491">
    <property type="term" value="F:oxidoreductase activity"/>
    <property type="evidence" value="ECO:0007669"/>
    <property type="project" value="InterPro"/>
</dbReference>
<dbReference type="AlphaFoldDB" id="A0A345CPI6"/>
<dbReference type="EMBL" id="CP013970">
    <property type="protein sequence ID" value="AXF75353.1"/>
    <property type="molecule type" value="Genomic_DNA"/>
</dbReference>
<dbReference type="Gene3D" id="1.20.58.100">
    <property type="entry name" value="Fumarate reductase/succinate dehydrogenase flavoprotein-like, C-terminal domain"/>
    <property type="match status" value="1"/>
</dbReference>
<evidence type="ECO:0000313" key="1">
    <source>
        <dbReference type="EMBL" id="AXF75353.1"/>
    </source>
</evidence>
<dbReference type="Proteomes" id="UP000264980">
    <property type="component" value="Chromosome"/>
</dbReference>
<name>A0A345CPI6_9GAMM</name>
<protein>
    <submittedName>
        <fullName evidence="1">Uncharacterized protein</fullName>
    </submittedName>
</protein>
<organism evidence="1 2">
    <name type="scientific">Erwinia tracheiphila</name>
    <dbReference type="NCBI Taxonomy" id="65700"/>
    <lineage>
        <taxon>Bacteria</taxon>
        <taxon>Pseudomonadati</taxon>
        <taxon>Pseudomonadota</taxon>
        <taxon>Gammaproteobacteria</taxon>
        <taxon>Enterobacterales</taxon>
        <taxon>Erwiniaceae</taxon>
        <taxon>Erwinia</taxon>
    </lineage>
</organism>
<dbReference type="SUPFAM" id="SSF46977">
    <property type="entry name" value="Succinate dehydrogenase/fumarate reductase flavoprotein C-terminal domain"/>
    <property type="match status" value="1"/>
</dbReference>